<evidence type="ECO:0008006" key="3">
    <source>
        <dbReference type="Google" id="ProtNLM"/>
    </source>
</evidence>
<keyword evidence="2" id="KW-1185">Reference proteome</keyword>
<dbReference type="Proteomes" id="UP000594261">
    <property type="component" value="Chromosome 2"/>
</dbReference>
<proteinExistence type="predicted"/>
<sequence length="160" mass="18277">MLKEQTMPIRSIRESICNYLQCFNSCRDQPRSVKQVRRRTWLPPILGEYKTNFDDVIISEGDEAGIGIVVRHSSGQVLAAMAEKIQKPHSMECLEVIATRCAVINASSLRNFYFSHMVRQGNAMTHTLVQRARLSFHFLDWMETIPPNVDAFVFANFPAS</sequence>
<evidence type="ECO:0000313" key="2">
    <source>
        <dbReference type="Proteomes" id="UP000594261"/>
    </source>
</evidence>
<reference evidence="2" key="1">
    <citation type="journal article" date="2016" name="G3 (Bethesda)">
        <title>First Draft Assembly and Annotation of the Genome of a California Endemic Oak Quercus lobata Nee (Fagaceae).</title>
        <authorList>
            <person name="Sork V.L."/>
            <person name="Fitz-Gibbon S.T."/>
            <person name="Puiu D."/>
            <person name="Crepeau M."/>
            <person name="Gugger P.F."/>
            <person name="Sherman R."/>
            <person name="Stevens K."/>
            <person name="Langley C.H."/>
            <person name="Pellegrini M."/>
            <person name="Salzberg S.L."/>
        </authorList>
    </citation>
    <scope>NUCLEOTIDE SEQUENCE [LARGE SCALE GENOMIC DNA]</scope>
    <source>
        <strain evidence="2">cv. SW786</strain>
    </source>
</reference>
<accession>A0A7N2KW53</accession>
<protein>
    <recommendedName>
        <fullName evidence="3">RNase H type-1 domain-containing protein</fullName>
    </recommendedName>
</protein>
<dbReference type="InterPro" id="IPR053151">
    <property type="entry name" value="RNase_H-like"/>
</dbReference>
<evidence type="ECO:0000313" key="1">
    <source>
        <dbReference type="EnsemblPlants" id="QL02p045270:mrna:CDS:1"/>
    </source>
</evidence>
<dbReference type="PANTHER" id="PTHR47723:SF19">
    <property type="entry name" value="POLYNUCLEOTIDYL TRANSFERASE, RIBONUCLEASE H-LIKE SUPERFAMILY PROTEIN"/>
    <property type="match status" value="1"/>
</dbReference>
<name>A0A7N2KW53_QUELO</name>
<organism evidence="1 2">
    <name type="scientific">Quercus lobata</name>
    <name type="common">Valley oak</name>
    <dbReference type="NCBI Taxonomy" id="97700"/>
    <lineage>
        <taxon>Eukaryota</taxon>
        <taxon>Viridiplantae</taxon>
        <taxon>Streptophyta</taxon>
        <taxon>Embryophyta</taxon>
        <taxon>Tracheophyta</taxon>
        <taxon>Spermatophyta</taxon>
        <taxon>Magnoliopsida</taxon>
        <taxon>eudicotyledons</taxon>
        <taxon>Gunneridae</taxon>
        <taxon>Pentapetalae</taxon>
        <taxon>rosids</taxon>
        <taxon>fabids</taxon>
        <taxon>Fagales</taxon>
        <taxon>Fagaceae</taxon>
        <taxon>Quercus</taxon>
    </lineage>
</organism>
<dbReference type="PANTHER" id="PTHR47723">
    <property type="entry name" value="OS05G0353850 PROTEIN"/>
    <property type="match status" value="1"/>
</dbReference>
<reference evidence="1" key="2">
    <citation type="submission" date="2021-01" db="UniProtKB">
        <authorList>
            <consortium name="EnsemblPlants"/>
        </authorList>
    </citation>
    <scope>IDENTIFICATION</scope>
</reference>
<dbReference type="EnsemblPlants" id="QL02p045270:mrna">
    <property type="protein sequence ID" value="QL02p045270:mrna:CDS:1"/>
    <property type="gene ID" value="QL02p045270"/>
</dbReference>
<dbReference type="AlphaFoldDB" id="A0A7N2KW53"/>
<dbReference type="InParanoid" id="A0A7N2KW53"/>
<dbReference type="Gramene" id="QL02p045270:mrna">
    <property type="protein sequence ID" value="QL02p045270:mrna:CDS:1"/>
    <property type="gene ID" value="QL02p045270"/>
</dbReference>